<evidence type="ECO:0000313" key="1">
    <source>
        <dbReference type="EnsemblPlants" id="Kaladp0024s0222.1.v1.1.CDS.1"/>
    </source>
</evidence>
<evidence type="ECO:0000313" key="2">
    <source>
        <dbReference type="Proteomes" id="UP000594263"/>
    </source>
</evidence>
<name>A0A7N0T607_KALFE</name>
<accession>A0A7N0T607</accession>
<dbReference type="EnsemblPlants" id="Kaladp0024s0222.1.v1.1">
    <property type="protein sequence ID" value="Kaladp0024s0222.1.v1.1.CDS.1"/>
    <property type="gene ID" value="Kaladp0024s0222.v1.1"/>
</dbReference>
<dbReference type="Proteomes" id="UP000594263">
    <property type="component" value="Unplaced"/>
</dbReference>
<sequence>MCLIIGSVFGEGTLLLQLAPQKHEKDGSVWTSTQLSAVWKLGRTVPLFNSILFNKLKERFIDRHSTSRGQLTQQLSCHMEF</sequence>
<protein>
    <submittedName>
        <fullName evidence="1">Uncharacterized protein</fullName>
    </submittedName>
</protein>
<keyword evidence="2" id="KW-1185">Reference proteome</keyword>
<dbReference type="Gramene" id="Kaladp0024s0222.1.v1.1">
    <property type="protein sequence ID" value="Kaladp0024s0222.1.v1.1.CDS.1"/>
    <property type="gene ID" value="Kaladp0024s0222.v1.1"/>
</dbReference>
<dbReference type="AlphaFoldDB" id="A0A7N0T607"/>
<reference evidence="1" key="1">
    <citation type="submission" date="2021-01" db="UniProtKB">
        <authorList>
            <consortium name="EnsemblPlants"/>
        </authorList>
    </citation>
    <scope>IDENTIFICATION</scope>
</reference>
<organism evidence="1 2">
    <name type="scientific">Kalanchoe fedtschenkoi</name>
    <name type="common">Lavender scallops</name>
    <name type="synonym">South American air plant</name>
    <dbReference type="NCBI Taxonomy" id="63787"/>
    <lineage>
        <taxon>Eukaryota</taxon>
        <taxon>Viridiplantae</taxon>
        <taxon>Streptophyta</taxon>
        <taxon>Embryophyta</taxon>
        <taxon>Tracheophyta</taxon>
        <taxon>Spermatophyta</taxon>
        <taxon>Magnoliopsida</taxon>
        <taxon>eudicotyledons</taxon>
        <taxon>Gunneridae</taxon>
        <taxon>Pentapetalae</taxon>
        <taxon>Saxifragales</taxon>
        <taxon>Crassulaceae</taxon>
        <taxon>Kalanchoe</taxon>
    </lineage>
</organism>
<proteinExistence type="predicted"/>